<feature type="region of interest" description="Disordered" evidence="1">
    <location>
        <begin position="24"/>
        <end position="46"/>
    </location>
</feature>
<reference evidence="3 4" key="1">
    <citation type="submission" date="2021-08" db="EMBL/GenBank/DDBJ databases">
        <authorList>
            <person name="Peeters C."/>
        </authorList>
    </citation>
    <scope>NUCLEOTIDE SEQUENCE [LARGE SCALE GENOMIC DNA]</scope>
    <source>
        <strain evidence="3 4">LMG 23994</strain>
    </source>
</reference>
<keyword evidence="2" id="KW-0732">Signal</keyword>
<protein>
    <submittedName>
        <fullName evidence="3">Uncharacterized protein</fullName>
    </submittedName>
</protein>
<dbReference type="Proteomes" id="UP000701702">
    <property type="component" value="Unassembled WGS sequence"/>
</dbReference>
<proteinExistence type="predicted"/>
<keyword evidence="4" id="KW-1185">Reference proteome</keyword>
<evidence type="ECO:0000256" key="1">
    <source>
        <dbReference type="SAM" id="MobiDB-lite"/>
    </source>
</evidence>
<accession>A0ABM8XUB6</accession>
<sequence length="156" mass="17486">MTIAQQLALAVCLALCGSPTRASAQQEHERQAADTPHSQAPTGNCNAQASDLMKRMDEHMIVMQRLHDRMARPRRAPLRQDLMSEHMKAMRDAMTILNAMRDATDEKATESGPDASGPRIPCDIATRQRMLEKRLDLMQSIMQMMVDQFPGAVKQQ</sequence>
<feature type="signal peptide" evidence="2">
    <location>
        <begin position="1"/>
        <end position="24"/>
    </location>
</feature>
<name>A0ABM8XUB6_9BURK</name>
<dbReference type="RefSeq" id="WP_224007950.1">
    <property type="nucleotide sequence ID" value="NZ_CAJZAF010000036.1"/>
</dbReference>
<gene>
    <name evidence="3" type="ORF">LMG23994_05274</name>
</gene>
<evidence type="ECO:0000256" key="2">
    <source>
        <dbReference type="SAM" id="SignalP"/>
    </source>
</evidence>
<feature type="compositionally biased region" description="Polar residues" evidence="1">
    <location>
        <begin position="36"/>
        <end position="46"/>
    </location>
</feature>
<comment type="caution">
    <text evidence="3">The sequence shown here is derived from an EMBL/GenBank/DDBJ whole genome shotgun (WGS) entry which is preliminary data.</text>
</comment>
<dbReference type="EMBL" id="CAJZAF010000036">
    <property type="protein sequence ID" value="CAG9183961.1"/>
    <property type="molecule type" value="Genomic_DNA"/>
</dbReference>
<evidence type="ECO:0000313" key="4">
    <source>
        <dbReference type="Proteomes" id="UP000701702"/>
    </source>
</evidence>
<organism evidence="3 4">
    <name type="scientific">Cupriavidus pinatubonensis</name>
    <dbReference type="NCBI Taxonomy" id="248026"/>
    <lineage>
        <taxon>Bacteria</taxon>
        <taxon>Pseudomonadati</taxon>
        <taxon>Pseudomonadota</taxon>
        <taxon>Betaproteobacteria</taxon>
        <taxon>Burkholderiales</taxon>
        <taxon>Burkholderiaceae</taxon>
        <taxon>Cupriavidus</taxon>
    </lineage>
</organism>
<feature type="chain" id="PRO_5045390564" evidence="2">
    <location>
        <begin position="25"/>
        <end position="156"/>
    </location>
</feature>
<evidence type="ECO:0000313" key="3">
    <source>
        <dbReference type="EMBL" id="CAG9183961.1"/>
    </source>
</evidence>